<dbReference type="InterPro" id="IPR001296">
    <property type="entry name" value="Glyco_trans_1"/>
</dbReference>
<dbReference type="Proteomes" id="UP000478417">
    <property type="component" value="Unassembled WGS sequence"/>
</dbReference>
<reference evidence="3 4" key="1">
    <citation type="submission" date="2020-02" db="EMBL/GenBank/DDBJ databases">
        <title>Albibacoteraceae fam. nov., the first described family within the subdivision 4 Verrucomicrobia.</title>
        <authorList>
            <person name="Xi F."/>
        </authorList>
    </citation>
    <scope>NUCLEOTIDE SEQUENCE [LARGE SCALE GENOMIC DNA]</scope>
    <source>
        <strain evidence="3 4">CK1056</strain>
    </source>
</reference>
<evidence type="ECO:0000259" key="2">
    <source>
        <dbReference type="Pfam" id="PF13579"/>
    </source>
</evidence>
<dbReference type="Pfam" id="PF13579">
    <property type="entry name" value="Glyco_trans_4_4"/>
    <property type="match status" value="1"/>
</dbReference>
<dbReference type="PANTHER" id="PTHR45947:SF3">
    <property type="entry name" value="SULFOQUINOVOSYL TRANSFERASE SQD2"/>
    <property type="match status" value="1"/>
</dbReference>
<evidence type="ECO:0000313" key="4">
    <source>
        <dbReference type="Proteomes" id="UP000478417"/>
    </source>
</evidence>
<feature type="domain" description="Glycosyltransferase subfamily 4-like N-terminal" evidence="2">
    <location>
        <begin position="15"/>
        <end position="184"/>
    </location>
</feature>
<organism evidence="3 4">
    <name type="scientific">Oceanipulchritudo coccoides</name>
    <dbReference type="NCBI Taxonomy" id="2706888"/>
    <lineage>
        <taxon>Bacteria</taxon>
        <taxon>Pseudomonadati</taxon>
        <taxon>Verrucomicrobiota</taxon>
        <taxon>Opitutia</taxon>
        <taxon>Puniceicoccales</taxon>
        <taxon>Oceanipulchritudinaceae</taxon>
        <taxon>Oceanipulchritudo</taxon>
    </lineage>
</organism>
<keyword evidence="3" id="KW-0808">Transferase</keyword>
<name>A0A6B2M5S3_9BACT</name>
<comment type="caution">
    <text evidence="3">The sequence shown here is derived from an EMBL/GenBank/DDBJ whole genome shotgun (WGS) entry which is preliminary data.</text>
</comment>
<keyword evidence="4" id="KW-1185">Reference proteome</keyword>
<evidence type="ECO:0000259" key="1">
    <source>
        <dbReference type="Pfam" id="PF00534"/>
    </source>
</evidence>
<dbReference type="GO" id="GO:0016758">
    <property type="term" value="F:hexosyltransferase activity"/>
    <property type="evidence" value="ECO:0007669"/>
    <property type="project" value="TreeGrafter"/>
</dbReference>
<dbReference type="AlphaFoldDB" id="A0A6B2M5S3"/>
<gene>
    <name evidence="3" type="ORF">G0Q06_11250</name>
</gene>
<accession>A0A6B2M5S3</accession>
<feature type="domain" description="Glycosyl transferase family 1" evidence="1">
    <location>
        <begin position="200"/>
        <end position="369"/>
    </location>
</feature>
<sequence length="394" mass="43588">MKILYIHQYFSTPQGAAGTRSYEFARRFVAAGHEVTMLCGRSRWTTIKGADGINVVRVGASASNNDSYFRRIVGFLKFSILSTWEVLRLEYDIIYATSTPLTVAIPALVGKHLRNKAFVFEVRDLWPELPRAMGIIRSRSVLGVLEIFESFAYQSADALVGLSPGIVKGIRKKRPNALIEMIPNSCDLDLFKPCREKRIVSPKIGSEDFVAVFCGAHGRANGLDSVLDAAAYLKKHACDGIKVLLVGDGHLKPHLMNRVKNEALSNVVFMDPLPKNQLAELISRCDCGLMSLADIEAFQFGTSPNKFFDYISCGLPVVCNYPGWLAGLIADWDCGLVSDAGNAASLANALEKLAEDPIRCATMGRNSRKLAENEFNRDNLFTRLEKLILQFQKT</sequence>
<dbReference type="CDD" id="cd03794">
    <property type="entry name" value="GT4_WbuB-like"/>
    <property type="match status" value="1"/>
</dbReference>
<protein>
    <submittedName>
        <fullName evidence="3">Glycosyltransferase family 4 protein</fullName>
    </submittedName>
</protein>
<evidence type="ECO:0000313" key="3">
    <source>
        <dbReference type="EMBL" id="NDV63030.1"/>
    </source>
</evidence>
<dbReference type="Gene3D" id="3.40.50.2000">
    <property type="entry name" value="Glycogen Phosphorylase B"/>
    <property type="match status" value="2"/>
</dbReference>
<dbReference type="InterPro" id="IPR050194">
    <property type="entry name" value="Glycosyltransferase_grp1"/>
</dbReference>
<dbReference type="SUPFAM" id="SSF53756">
    <property type="entry name" value="UDP-Glycosyltransferase/glycogen phosphorylase"/>
    <property type="match status" value="1"/>
</dbReference>
<dbReference type="Pfam" id="PF00534">
    <property type="entry name" value="Glycos_transf_1"/>
    <property type="match status" value="1"/>
</dbReference>
<dbReference type="PANTHER" id="PTHR45947">
    <property type="entry name" value="SULFOQUINOVOSYL TRANSFERASE SQD2"/>
    <property type="match status" value="1"/>
</dbReference>
<proteinExistence type="predicted"/>
<dbReference type="RefSeq" id="WP_163965965.1">
    <property type="nucleotide sequence ID" value="NZ_JAAGNX010000003.1"/>
</dbReference>
<dbReference type="EMBL" id="JAAGNX010000003">
    <property type="protein sequence ID" value="NDV63030.1"/>
    <property type="molecule type" value="Genomic_DNA"/>
</dbReference>
<dbReference type="InterPro" id="IPR028098">
    <property type="entry name" value="Glyco_trans_4-like_N"/>
</dbReference>